<feature type="compositionally biased region" description="Pro residues" evidence="1">
    <location>
        <begin position="80"/>
        <end position="91"/>
    </location>
</feature>
<protein>
    <submittedName>
        <fullName evidence="2">Uncharacterized protein</fullName>
    </submittedName>
</protein>
<evidence type="ECO:0000313" key="2">
    <source>
        <dbReference type="EMBL" id="WAQ90087.1"/>
    </source>
</evidence>
<dbReference type="Proteomes" id="UP001164743">
    <property type="component" value="Chromosome 12A"/>
</dbReference>
<proteinExistence type="predicted"/>
<dbReference type="EMBL" id="CP110432">
    <property type="protein sequence ID" value="WAQ90087.1"/>
    <property type="molecule type" value="Genomic_DNA"/>
</dbReference>
<sequence length="296" mass="32522">MDYDLSDFSPTRTDPRTCPSEKHRPNDERVIEQPPELPQLFKAWIPSPEARCRHSALLAPEPSPARRRRWSAFVSNNPSAPLPLPRTPPARPAADFRRRLSRTIPGPAPPRNPLASRASRSPARRASHAPSPPSPPRFSFSLPSSTDESGWTQAKKHHSLRSRLSSLLHLFAKDPPPHTPAARPRPSSVFLAPPPSHPRPSSLAPPSLGPHYRPTSATTPAAPNPRIAEEDDDEEDAAVRDANRRRALADLERGQVRDSGGAQRIRQTAGRVRGRPATLSPLLLPPNPQLMVALGR</sequence>
<reference evidence="2" key="1">
    <citation type="submission" date="2022-10" db="EMBL/GenBank/DDBJ databases">
        <title>Puccinia triticina Genome sequencing and assembly.</title>
        <authorList>
            <person name="Li C."/>
        </authorList>
    </citation>
    <scope>NUCLEOTIDE SEQUENCE</scope>
    <source>
        <strain evidence="2">Pt15</strain>
    </source>
</reference>
<name>A0ABY7D583_9BASI</name>
<feature type="compositionally biased region" description="Basic and acidic residues" evidence="1">
    <location>
        <begin position="13"/>
        <end position="31"/>
    </location>
</feature>
<dbReference type="RefSeq" id="XP_053025642.1">
    <property type="nucleotide sequence ID" value="XM_053162233.1"/>
</dbReference>
<evidence type="ECO:0000256" key="1">
    <source>
        <dbReference type="SAM" id="MobiDB-lite"/>
    </source>
</evidence>
<feature type="compositionally biased region" description="Basic and acidic residues" evidence="1">
    <location>
        <begin position="237"/>
        <end position="256"/>
    </location>
</feature>
<dbReference type="GeneID" id="77803127"/>
<organism evidence="2 3">
    <name type="scientific">Puccinia triticina</name>
    <dbReference type="NCBI Taxonomy" id="208348"/>
    <lineage>
        <taxon>Eukaryota</taxon>
        <taxon>Fungi</taxon>
        <taxon>Dikarya</taxon>
        <taxon>Basidiomycota</taxon>
        <taxon>Pucciniomycotina</taxon>
        <taxon>Pucciniomycetes</taxon>
        <taxon>Pucciniales</taxon>
        <taxon>Pucciniaceae</taxon>
        <taxon>Puccinia</taxon>
    </lineage>
</organism>
<feature type="region of interest" description="Disordered" evidence="1">
    <location>
        <begin position="171"/>
        <end position="281"/>
    </location>
</feature>
<gene>
    <name evidence="2" type="ORF">PtA15_12A72</name>
</gene>
<evidence type="ECO:0000313" key="3">
    <source>
        <dbReference type="Proteomes" id="UP001164743"/>
    </source>
</evidence>
<feature type="region of interest" description="Disordered" evidence="1">
    <location>
        <begin position="1"/>
        <end position="35"/>
    </location>
</feature>
<accession>A0ABY7D583</accession>
<feature type="region of interest" description="Disordered" evidence="1">
    <location>
        <begin position="55"/>
        <end position="158"/>
    </location>
</feature>
<keyword evidence="3" id="KW-1185">Reference proteome</keyword>